<dbReference type="InterPro" id="IPR001296">
    <property type="entry name" value="Glyco_trans_1"/>
</dbReference>
<reference evidence="3" key="1">
    <citation type="submission" date="2016-10" db="EMBL/GenBank/DDBJ databases">
        <authorList>
            <person name="Varghese N."/>
            <person name="Submissions S."/>
        </authorList>
    </citation>
    <scope>NUCLEOTIDE SEQUENCE [LARGE SCALE GENOMIC DNA]</scope>
    <source>
        <strain evidence="3">CGMCC 1.9230</strain>
    </source>
</reference>
<sequence length="360" mass="41458">MTQNKNKVAIISTSLGSGGAERFASLLSFMLEKLNIEVHNIIINDVVDYEYAGKLMNLGIESADSFPFFKKIKKGFLLNHYLKKNGINGIIDNRPRNNLPREIIAKWIYGKRKKWYVVHSYNTVTYFPKSVFFSKWLYQNADKVISVSHAIEEIIKQKFDLKNTITIHNPYDFSKIEIEKEMPISGEYIMYFGRFDEKVKNFSLMLEAFHLSKIYLQGYKLLLMGEGLDLAIIQENIERLQLKDFVRIYPFNKNPFQYVQEAKFTILTSRHEGFPLSIVESLALGTPVISVDCDSGPKELIKDGFNGLLIENNNSPVLASAMKKLVDDTNLYDFCKKNASKSVEHLSLKTISKQWESILF</sequence>
<gene>
    <name evidence="2" type="ORF">SAMN04488130_105212</name>
</gene>
<name>A0A1H5X7K9_9FLAO</name>
<dbReference type="SUPFAM" id="SSF53756">
    <property type="entry name" value="UDP-Glycosyltransferase/glycogen phosphorylase"/>
    <property type="match status" value="1"/>
</dbReference>
<dbReference type="EMBL" id="FNVP01000005">
    <property type="protein sequence ID" value="SEG07367.1"/>
    <property type="molecule type" value="Genomic_DNA"/>
</dbReference>
<dbReference type="RefSeq" id="WP_103999744.1">
    <property type="nucleotide sequence ID" value="NZ_FNVP01000005.1"/>
</dbReference>
<dbReference type="AlphaFoldDB" id="A0A1H5X7K9"/>
<dbReference type="Pfam" id="PF00534">
    <property type="entry name" value="Glycos_transf_1"/>
    <property type="match status" value="1"/>
</dbReference>
<feature type="domain" description="Glycosyl transferase family 1" evidence="1">
    <location>
        <begin position="186"/>
        <end position="341"/>
    </location>
</feature>
<evidence type="ECO:0000313" key="2">
    <source>
        <dbReference type="EMBL" id="SEG07367.1"/>
    </source>
</evidence>
<dbReference type="Proteomes" id="UP000236737">
    <property type="component" value="Unassembled WGS sequence"/>
</dbReference>
<evidence type="ECO:0000313" key="3">
    <source>
        <dbReference type="Proteomes" id="UP000236737"/>
    </source>
</evidence>
<evidence type="ECO:0000259" key="1">
    <source>
        <dbReference type="Pfam" id="PF00534"/>
    </source>
</evidence>
<dbReference type="GO" id="GO:0016757">
    <property type="term" value="F:glycosyltransferase activity"/>
    <property type="evidence" value="ECO:0007669"/>
    <property type="project" value="InterPro"/>
</dbReference>
<dbReference type="Gene3D" id="3.40.50.2000">
    <property type="entry name" value="Glycogen Phosphorylase B"/>
    <property type="match status" value="2"/>
</dbReference>
<proteinExistence type="predicted"/>
<keyword evidence="3" id="KW-1185">Reference proteome</keyword>
<accession>A0A1H5X7K9</accession>
<dbReference type="PANTHER" id="PTHR12526:SF630">
    <property type="entry name" value="GLYCOSYLTRANSFERASE"/>
    <property type="match status" value="1"/>
</dbReference>
<organism evidence="2 3">
    <name type="scientific">Flavobacterium urumqiense</name>
    <dbReference type="NCBI Taxonomy" id="935224"/>
    <lineage>
        <taxon>Bacteria</taxon>
        <taxon>Pseudomonadati</taxon>
        <taxon>Bacteroidota</taxon>
        <taxon>Flavobacteriia</taxon>
        <taxon>Flavobacteriales</taxon>
        <taxon>Flavobacteriaceae</taxon>
        <taxon>Flavobacterium</taxon>
    </lineage>
</organism>
<dbReference type="PANTHER" id="PTHR12526">
    <property type="entry name" value="GLYCOSYLTRANSFERASE"/>
    <property type="match status" value="1"/>
</dbReference>
<protein>
    <submittedName>
        <fullName evidence="2">Glycosyltransferase involved in cell wall bisynthesis</fullName>
    </submittedName>
</protein>
<keyword evidence="2" id="KW-0808">Transferase</keyword>
<dbReference type="OrthoDB" id="798298at2"/>